<organism evidence="2 3">
    <name type="scientific">Crenichthys baileyi</name>
    <name type="common">White River springfish</name>
    <dbReference type="NCBI Taxonomy" id="28760"/>
    <lineage>
        <taxon>Eukaryota</taxon>
        <taxon>Metazoa</taxon>
        <taxon>Chordata</taxon>
        <taxon>Craniata</taxon>
        <taxon>Vertebrata</taxon>
        <taxon>Euteleostomi</taxon>
        <taxon>Actinopterygii</taxon>
        <taxon>Neopterygii</taxon>
        <taxon>Teleostei</taxon>
        <taxon>Neoteleostei</taxon>
        <taxon>Acanthomorphata</taxon>
        <taxon>Ovalentaria</taxon>
        <taxon>Atherinomorphae</taxon>
        <taxon>Cyprinodontiformes</taxon>
        <taxon>Goodeidae</taxon>
        <taxon>Crenichthys</taxon>
    </lineage>
</organism>
<dbReference type="Proteomes" id="UP001311232">
    <property type="component" value="Unassembled WGS sequence"/>
</dbReference>
<feature type="region of interest" description="Disordered" evidence="1">
    <location>
        <begin position="16"/>
        <end position="73"/>
    </location>
</feature>
<name>A0AAV9SEX3_9TELE</name>
<evidence type="ECO:0000256" key="1">
    <source>
        <dbReference type="SAM" id="MobiDB-lite"/>
    </source>
</evidence>
<feature type="region of interest" description="Disordered" evidence="1">
    <location>
        <begin position="100"/>
        <end position="132"/>
    </location>
</feature>
<comment type="caution">
    <text evidence="2">The sequence shown here is derived from an EMBL/GenBank/DDBJ whole genome shotgun (WGS) entry which is preliminary data.</text>
</comment>
<evidence type="ECO:0000313" key="3">
    <source>
        <dbReference type="Proteomes" id="UP001311232"/>
    </source>
</evidence>
<keyword evidence="3" id="KW-1185">Reference proteome</keyword>
<gene>
    <name evidence="2" type="ORF">CRENBAI_006464</name>
</gene>
<accession>A0AAV9SEX3</accession>
<feature type="compositionally biased region" description="Low complexity" evidence="1">
    <location>
        <begin position="100"/>
        <end position="111"/>
    </location>
</feature>
<proteinExistence type="predicted"/>
<reference evidence="2 3" key="1">
    <citation type="submission" date="2021-06" db="EMBL/GenBank/DDBJ databases">
        <authorList>
            <person name="Palmer J.M."/>
        </authorList>
    </citation>
    <scope>NUCLEOTIDE SEQUENCE [LARGE SCALE GENOMIC DNA]</scope>
    <source>
        <strain evidence="2 3">MEX-2019</strain>
        <tissue evidence="2">Muscle</tissue>
    </source>
</reference>
<dbReference type="EMBL" id="JAHHUM010000437">
    <property type="protein sequence ID" value="KAK5619841.1"/>
    <property type="molecule type" value="Genomic_DNA"/>
</dbReference>
<evidence type="ECO:0000313" key="2">
    <source>
        <dbReference type="EMBL" id="KAK5619841.1"/>
    </source>
</evidence>
<feature type="compositionally biased region" description="Basic and acidic residues" evidence="1">
    <location>
        <begin position="16"/>
        <end position="31"/>
    </location>
</feature>
<dbReference type="AlphaFoldDB" id="A0AAV9SEX3"/>
<sequence>MELAWNTEARSQVGDIRLRRGVRPDPTEEVRMPLSDTFRTGKKARPTWKSSAVGSMKQGRSRQETQTGSTEAGNIKAVGGERRYTATDQIQVVEQLVLNPRRSAASPPAAVEEARSPRPPCNLLLLDPPGQL</sequence>
<protein>
    <submittedName>
        <fullName evidence="2">Uncharacterized protein</fullName>
    </submittedName>
</protein>